<dbReference type="InterPro" id="IPR024393">
    <property type="entry name" value="MscS_porin"/>
</dbReference>
<organism evidence="3">
    <name type="scientific">Serratia fonticola</name>
    <dbReference type="NCBI Taxonomy" id="47917"/>
    <lineage>
        <taxon>Bacteria</taxon>
        <taxon>Pseudomonadati</taxon>
        <taxon>Pseudomonadota</taxon>
        <taxon>Gammaproteobacteria</taxon>
        <taxon>Enterobacterales</taxon>
        <taxon>Yersiniaceae</taxon>
        <taxon>Serratia</taxon>
    </lineage>
</organism>
<sequence length="104" mass="11425">MYTASQRLQEIRNLLSDRAPGQEVLRNTQQVMLNTEQVLLNDEIDLQRRRLEANTTPTGSAPEAARLHHYEHRRPGSSGAGITGCGKQQTADAVGKNGERGAES</sequence>
<feature type="domain" description="Mechanosensitive ion channel MscS porin" evidence="2">
    <location>
        <begin position="1"/>
        <end position="55"/>
    </location>
</feature>
<dbReference type="Pfam" id="PF12795">
    <property type="entry name" value="MscS_porin"/>
    <property type="match status" value="1"/>
</dbReference>
<evidence type="ECO:0000259" key="2">
    <source>
        <dbReference type="Pfam" id="PF12795"/>
    </source>
</evidence>
<name>A0A4U9VCJ4_SERFO</name>
<dbReference type="EMBL" id="CABEEZ010000111">
    <property type="protein sequence ID" value="VTR44605.1"/>
    <property type="molecule type" value="Genomic_DNA"/>
</dbReference>
<gene>
    <name evidence="3" type="primary">kefA_3</name>
    <name evidence="3" type="ORF">NCTC12965_05131</name>
</gene>
<dbReference type="AlphaFoldDB" id="A0A4U9VCJ4"/>
<protein>
    <submittedName>
        <fullName evidence="3">Potassium efflux system KefA</fullName>
    </submittedName>
</protein>
<feature type="region of interest" description="Disordered" evidence="1">
    <location>
        <begin position="73"/>
        <end position="104"/>
    </location>
</feature>
<proteinExistence type="predicted"/>
<evidence type="ECO:0000256" key="1">
    <source>
        <dbReference type="SAM" id="MobiDB-lite"/>
    </source>
</evidence>
<evidence type="ECO:0000313" key="3">
    <source>
        <dbReference type="EMBL" id="VTR44605.1"/>
    </source>
</evidence>
<accession>A0A4U9VCJ4</accession>
<reference evidence="3" key="1">
    <citation type="submission" date="2019-05" db="EMBL/GenBank/DDBJ databases">
        <authorList>
            <consortium name="Pathogen Informatics"/>
        </authorList>
    </citation>
    <scope>NUCLEOTIDE SEQUENCE [LARGE SCALE GENOMIC DNA]</scope>
    <source>
        <strain evidence="3">NCTC12965</strain>
    </source>
</reference>